<organism evidence="23">
    <name type="scientific">Castor canadensis</name>
    <name type="common">American beaver</name>
    <dbReference type="NCBI Taxonomy" id="51338"/>
    <lineage>
        <taxon>Eukaryota</taxon>
        <taxon>Metazoa</taxon>
        <taxon>Chordata</taxon>
        <taxon>Craniata</taxon>
        <taxon>Vertebrata</taxon>
        <taxon>Euteleostomi</taxon>
        <taxon>Mammalia</taxon>
        <taxon>Eutheria</taxon>
        <taxon>Euarchontoglires</taxon>
        <taxon>Glires</taxon>
        <taxon>Rodentia</taxon>
        <taxon>Castorimorpha</taxon>
        <taxon>Castoridae</taxon>
        <taxon>Castor</taxon>
    </lineage>
</organism>
<name>A0A8B7UW84_CASCN</name>
<dbReference type="RefSeq" id="XP_020023216.1">
    <property type="nucleotide sequence ID" value="XM_020167627.1"/>
</dbReference>
<comment type="similarity">
    <text evidence="2 17">Belongs to the serpin family.</text>
</comment>
<evidence type="ECO:0000256" key="18">
    <source>
        <dbReference type="SAM" id="MobiDB-lite"/>
    </source>
</evidence>
<evidence type="ECO:0000313" key="21">
    <source>
        <dbReference type="Ensembl" id="ENSCCNP00000011632.1"/>
    </source>
</evidence>
<evidence type="ECO:0000313" key="25">
    <source>
        <dbReference type="RefSeq" id="XP_020023216.1"/>
    </source>
</evidence>
<gene>
    <name evidence="21 23 24 25" type="primary">Serping1</name>
</gene>
<dbReference type="Proteomes" id="UP001732720">
    <property type="component" value="Chromosome 1"/>
</dbReference>
<evidence type="ECO:0000313" key="23">
    <source>
        <dbReference type="RefSeq" id="XP_020023214.1"/>
    </source>
</evidence>
<dbReference type="KEGG" id="ccan:109688987"/>
<evidence type="ECO:0000256" key="15">
    <source>
        <dbReference type="ARBA" id="ARBA00079336"/>
    </source>
</evidence>
<dbReference type="Gene3D" id="2.30.39.10">
    <property type="entry name" value="Alpha-1-antitrypsin, domain 1"/>
    <property type="match status" value="1"/>
</dbReference>
<feature type="signal peptide" evidence="19">
    <location>
        <begin position="1"/>
        <end position="24"/>
    </location>
</feature>
<dbReference type="InterPro" id="IPR042185">
    <property type="entry name" value="Serpin_sf_2"/>
</dbReference>
<evidence type="ECO:0000256" key="6">
    <source>
        <dbReference type="ARBA" id="ARBA00022729"/>
    </source>
</evidence>
<comment type="function">
    <text evidence="16">Serine protease inhibitor, which acrs as a regulator of the classical complement pathway. Forms a proteolytically inactive stoichiometric complex with the C1r or C1s proteases. May also regulate blood coagulation, fibrinolysis and the generation of kinins. Very efficient inhibitor of FXIIa. Inhibits chymotrypsin and kallikrein.</text>
</comment>
<evidence type="ECO:0000256" key="2">
    <source>
        <dbReference type="ARBA" id="ARBA00009500"/>
    </source>
</evidence>
<dbReference type="InterPro" id="IPR042178">
    <property type="entry name" value="Serpin_sf_1"/>
</dbReference>
<keyword evidence="8" id="KW-0094">Blood coagulation</keyword>
<reference evidence="23 24" key="2">
    <citation type="submission" date="2025-04" db="UniProtKB">
        <authorList>
            <consortium name="RefSeq"/>
        </authorList>
    </citation>
    <scope>IDENTIFICATION</scope>
    <source>
        <tissue evidence="23 24">Leukocyte</tissue>
    </source>
</reference>
<dbReference type="GO" id="GO:0042730">
    <property type="term" value="P:fibrinolysis"/>
    <property type="evidence" value="ECO:0007669"/>
    <property type="project" value="UniProtKB-KW"/>
</dbReference>
<dbReference type="InterPro" id="IPR000215">
    <property type="entry name" value="Serpin_fam"/>
</dbReference>
<dbReference type="Ensembl" id="ENSCCNT00000015233.1">
    <property type="protein sequence ID" value="ENSCCNP00000011632.1"/>
    <property type="gene ID" value="ENSCCNG00000012078.1"/>
</dbReference>
<evidence type="ECO:0000256" key="12">
    <source>
        <dbReference type="ARBA" id="ARBA00069137"/>
    </source>
</evidence>
<dbReference type="GO" id="GO:0007596">
    <property type="term" value="P:blood coagulation"/>
    <property type="evidence" value="ECO:0007669"/>
    <property type="project" value="UniProtKB-KW"/>
</dbReference>
<keyword evidence="5" id="KW-0356">Hemostasis</keyword>
<dbReference type="PROSITE" id="PS00284">
    <property type="entry name" value="SERPIN"/>
    <property type="match status" value="1"/>
</dbReference>
<dbReference type="GO" id="GO:0005615">
    <property type="term" value="C:extracellular space"/>
    <property type="evidence" value="ECO:0007669"/>
    <property type="project" value="InterPro"/>
</dbReference>
<protein>
    <recommendedName>
        <fullName evidence="12">Plasma protease C1 inhibitor</fullName>
    </recommendedName>
    <alternativeName>
        <fullName evidence="13">C1 esterase inhibitor</fullName>
    </alternativeName>
    <alternativeName>
        <fullName evidence="14">C1-inhibiting factor</fullName>
    </alternativeName>
    <alternativeName>
        <fullName evidence="15">Serpin G1</fullName>
    </alternativeName>
</protein>
<dbReference type="Gene3D" id="3.30.497.10">
    <property type="entry name" value="Antithrombin, subunit I, domain 2"/>
    <property type="match status" value="1"/>
</dbReference>
<dbReference type="SUPFAM" id="SSF56574">
    <property type="entry name" value="Serpins"/>
    <property type="match status" value="1"/>
</dbReference>
<keyword evidence="22" id="KW-1185">Reference proteome</keyword>
<accession>A0A8B7UW84</accession>
<keyword evidence="6 19" id="KW-0732">Signal</keyword>
<feature type="region of interest" description="Disordered" evidence="18">
    <location>
        <begin position="20"/>
        <end position="52"/>
    </location>
</feature>
<dbReference type="GO" id="GO:0004867">
    <property type="term" value="F:serine-type endopeptidase inhibitor activity"/>
    <property type="evidence" value="ECO:0007669"/>
    <property type="project" value="UniProtKB-KW"/>
</dbReference>
<dbReference type="FunFam" id="3.30.497.10:FF:000013">
    <property type="entry name" value="Serpin family G member 1"/>
    <property type="match status" value="1"/>
</dbReference>
<dbReference type="PANTHER" id="PTHR11461">
    <property type="entry name" value="SERINE PROTEASE INHIBITOR, SERPIN"/>
    <property type="match status" value="1"/>
</dbReference>
<keyword evidence="7" id="KW-0722">Serine protease inhibitor</keyword>
<evidence type="ECO:0000256" key="11">
    <source>
        <dbReference type="ARBA" id="ARBA00063039"/>
    </source>
</evidence>
<comment type="subunit">
    <text evidence="11">Interacts with MASP1.</text>
</comment>
<dbReference type="InterPro" id="IPR023796">
    <property type="entry name" value="Serpin_dom"/>
</dbReference>
<dbReference type="RefSeq" id="XP_020023214.1">
    <property type="nucleotide sequence ID" value="XM_020167625.1"/>
</dbReference>
<evidence type="ECO:0000256" key="13">
    <source>
        <dbReference type="ARBA" id="ARBA00076459"/>
    </source>
</evidence>
<evidence type="ECO:0000256" key="5">
    <source>
        <dbReference type="ARBA" id="ARBA00022696"/>
    </source>
</evidence>
<evidence type="ECO:0000256" key="9">
    <source>
        <dbReference type="ARBA" id="ARBA00023180"/>
    </source>
</evidence>
<keyword evidence="10" id="KW-0280">Fibrinolysis</keyword>
<evidence type="ECO:0000313" key="24">
    <source>
        <dbReference type="RefSeq" id="XP_020023215.1"/>
    </source>
</evidence>
<evidence type="ECO:0000256" key="7">
    <source>
        <dbReference type="ARBA" id="ARBA00022900"/>
    </source>
</evidence>
<dbReference type="SMART" id="SM00093">
    <property type="entry name" value="SERPIN"/>
    <property type="match status" value="1"/>
</dbReference>
<dbReference type="PANTHER" id="PTHR11461:SF159">
    <property type="entry name" value="PLASMA PROTEASE C1 INHIBITOR"/>
    <property type="match status" value="1"/>
</dbReference>
<evidence type="ECO:0000256" key="19">
    <source>
        <dbReference type="SAM" id="SignalP"/>
    </source>
</evidence>
<dbReference type="InterPro" id="IPR036186">
    <property type="entry name" value="Serpin_sf"/>
</dbReference>
<dbReference type="OrthoDB" id="6433428at2759"/>
<feature type="domain" description="Serpin" evidence="20">
    <location>
        <begin position="133"/>
        <end position="479"/>
    </location>
</feature>
<evidence type="ECO:0000259" key="20">
    <source>
        <dbReference type="SMART" id="SM00093"/>
    </source>
</evidence>
<dbReference type="RefSeq" id="XP_020023215.1">
    <property type="nucleotide sequence ID" value="XM_020167626.1"/>
</dbReference>
<evidence type="ECO:0000256" key="10">
    <source>
        <dbReference type="ARBA" id="ARBA00023281"/>
    </source>
</evidence>
<feature type="chain" id="PRO_5044665118" description="Plasma protease C1 inhibitor" evidence="19">
    <location>
        <begin position="25"/>
        <end position="481"/>
    </location>
</feature>
<dbReference type="GeneID" id="109688987"/>
<evidence type="ECO:0000313" key="22">
    <source>
        <dbReference type="Proteomes" id="UP001732720"/>
    </source>
</evidence>
<keyword evidence="4" id="KW-0646">Protease inhibitor</keyword>
<keyword evidence="9" id="KW-0325">Glycoprotein</keyword>
<evidence type="ECO:0000256" key="8">
    <source>
        <dbReference type="ARBA" id="ARBA00023084"/>
    </source>
</evidence>
<keyword evidence="3" id="KW-0964">Secreted</keyword>
<reference evidence="21" key="1">
    <citation type="submission" date="2023-09" db="UniProtKB">
        <authorList>
            <consortium name="Ensembl"/>
        </authorList>
    </citation>
    <scope>IDENTIFICATION</scope>
</reference>
<dbReference type="CTD" id="710"/>
<proteinExistence type="inferred from homology"/>
<dbReference type="AlphaFoldDB" id="A0A8B7UW84"/>
<feature type="compositionally biased region" description="Polar residues" evidence="18">
    <location>
        <begin position="36"/>
        <end position="47"/>
    </location>
</feature>
<dbReference type="InterPro" id="IPR023795">
    <property type="entry name" value="Serpin_CS"/>
</dbReference>
<evidence type="ECO:0000256" key="14">
    <source>
        <dbReference type="ARBA" id="ARBA00077728"/>
    </source>
</evidence>
<sequence>MASRLTPLTLLLLLLAGDPKSTQGESIPEGDAPKSLPTQRSMESSTWHPEKNVSENLSTQLFMNSSAWPKTDSDTKITANTMNELTTQPFTQYTQSTMPPTTEPICPGPVLCSDFDRVSTEATLREALMNFSLKLYQAFSATKKADTNMAFSPFSIASLLTQVLLGAGDSTKSNLQSVLSYPKEFACVHQALKAFTSKGITSVSQIFHSPDLAIRDTFVNISQSLYGTSPRVLGNDSDANLELINTWVAENTNHKISQLLDSLPSDTRLVLLNAVYLSAKWKKTFDRKKKMESFYFKESVIQVPMMSSKKYPVAHFTDPTLKAKVGQLQLSHNLSFVIIVPQSLKHHLEDMEQALSPTVFKAIMQKLELSKFQPTYLMMPRIKVKSNQDMLSIMEKLEFFDFTYDLNLCGLTEDPDLQVSSMQHQTVVELTETGVEAASASAISVARNLLTFEVQQPFLFLLWDQQHKFPVFMGRVYDPRV</sequence>
<evidence type="ECO:0000256" key="4">
    <source>
        <dbReference type="ARBA" id="ARBA00022690"/>
    </source>
</evidence>
<evidence type="ECO:0000256" key="16">
    <source>
        <dbReference type="ARBA" id="ARBA00093406"/>
    </source>
</evidence>
<comment type="subcellular location">
    <subcellularLocation>
        <location evidence="1">Secreted</location>
    </subcellularLocation>
</comment>
<evidence type="ECO:0000256" key="3">
    <source>
        <dbReference type="ARBA" id="ARBA00022525"/>
    </source>
</evidence>
<dbReference type="RefSeq" id="XP_073901998.1">
    <property type="nucleotide sequence ID" value="XM_074045897.1"/>
</dbReference>
<dbReference type="Pfam" id="PF00079">
    <property type="entry name" value="Serpin"/>
    <property type="match status" value="1"/>
</dbReference>
<evidence type="ECO:0000256" key="1">
    <source>
        <dbReference type="ARBA" id="ARBA00004613"/>
    </source>
</evidence>
<evidence type="ECO:0000256" key="17">
    <source>
        <dbReference type="RuleBase" id="RU000411"/>
    </source>
</evidence>